<comment type="caution">
    <text evidence="1">The sequence shown here is derived from an EMBL/GenBank/DDBJ whole genome shotgun (WGS) entry which is preliminary data.</text>
</comment>
<gene>
    <name evidence="1" type="ORF">SDC9_200481</name>
</gene>
<name>A0A645INB8_9ZZZZ</name>
<accession>A0A645INB8</accession>
<organism evidence="1">
    <name type="scientific">bioreactor metagenome</name>
    <dbReference type="NCBI Taxonomy" id="1076179"/>
    <lineage>
        <taxon>unclassified sequences</taxon>
        <taxon>metagenomes</taxon>
        <taxon>ecological metagenomes</taxon>
    </lineage>
</organism>
<dbReference type="EMBL" id="VSSQ01119287">
    <property type="protein sequence ID" value="MPN52818.1"/>
    <property type="molecule type" value="Genomic_DNA"/>
</dbReference>
<sequence>MVYLFALGNVGVQDIQIPIPGQYHPGIFRFFPPRLCKSVTQAKPGLIRLDLRNNCDTVVRFHTFIETVIAKFLKKIPGKFLITAFGLLETENIRSTF</sequence>
<protein>
    <submittedName>
        <fullName evidence="1">Uncharacterized protein</fullName>
    </submittedName>
</protein>
<evidence type="ECO:0000313" key="1">
    <source>
        <dbReference type="EMBL" id="MPN52818.1"/>
    </source>
</evidence>
<reference evidence="1" key="1">
    <citation type="submission" date="2019-08" db="EMBL/GenBank/DDBJ databases">
        <authorList>
            <person name="Kucharzyk K."/>
            <person name="Murdoch R.W."/>
            <person name="Higgins S."/>
            <person name="Loffler F."/>
        </authorList>
    </citation>
    <scope>NUCLEOTIDE SEQUENCE</scope>
</reference>
<dbReference type="AlphaFoldDB" id="A0A645INB8"/>
<proteinExistence type="predicted"/>